<dbReference type="InterPro" id="IPR003660">
    <property type="entry name" value="HAMP_dom"/>
</dbReference>
<protein>
    <submittedName>
        <fullName evidence="4">Regulator of G-protein signaling</fullName>
    </submittedName>
</protein>
<reference evidence="4 5" key="1">
    <citation type="submission" date="2024-03" db="EMBL/GenBank/DDBJ databases">
        <title>The Acrasis kona genome and developmental transcriptomes reveal deep origins of eukaryotic multicellular pathways.</title>
        <authorList>
            <person name="Sheikh S."/>
            <person name="Fu C.-J."/>
            <person name="Brown M.W."/>
            <person name="Baldauf S.L."/>
        </authorList>
    </citation>
    <scope>NUCLEOTIDE SEQUENCE [LARGE SCALE GENOMIC DNA]</scope>
    <source>
        <strain evidence="4 5">ATCC MYA-3509</strain>
    </source>
</reference>
<dbReference type="PROSITE" id="PS50132">
    <property type="entry name" value="RGS"/>
    <property type="match status" value="1"/>
</dbReference>
<dbReference type="GO" id="GO:0016020">
    <property type="term" value="C:membrane"/>
    <property type="evidence" value="ECO:0007669"/>
    <property type="project" value="InterPro"/>
</dbReference>
<sequence>MNQQLVQHPSFINSNTSSHEDTFSDYDTFSSINSDRAKAIKLKRVVQIFKKGYEARNQKWCTIRLKTLFILGSLFIVLIVIFCSVVFGAFPVQYVNIESGDVNKVVSSVISFLSVQSRALRVLSINNANAGYSYDFMMELRTTNNTSKAIQDFIDGSYSEATFTDYFNVAAYYYSNGTQIFQAGFDLVTKKTVELPESMNQLRPDVDLFAKNMNDSQTNQVGFITSTNGDILYAMSRPISRDGVNIDGFMIFGYLYSTLTISQIADATSSCITMMPWDDPISLQYLSMLSGVNPTIPSDTVVNWDFDFINPTLMDTQNLQYRMCSKNIDIDYSNKLGLRVMTFLVMKGVYQNQIFFFRIDYQRSNMILGMSLISVAFAILFCCIVVTVVIILTLIDVSVLRRIAKLKLKIEEITKSQDTHARLQIKSNDEFGVLAKCIDVLLKKMDDTNKNLVNQFDIALASEMRSKAVMKTIKDFIVCVDIYGNIQDSNPAFNRRFLEKHNASKSNIEVNISNFLKHPIEKLVELSQTGQSEDSSLVTRFGEVIPVTVFVSSTKLEGNVTIDALVVVLRTTSPHETRQEIKESDDFEKLNDDPVRKAHFLNFCKNECSTENIMFLNDVDVYKRIKNSAERFKKQTEIISRYLQPLKLNLSAYATQVVLPIVLAGYAQVDLFDKLAEIVKVLIVTDTYSRFTKLERTGKL</sequence>
<feature type="domain" description="RGS" evidence="2">
    <location>
        <begin position="586"/>
        <end position="700"/>
    </location>
</feature>
<evidence type="ECO:0000259" key="3">
    <source>
        <dbReference type="PROSITE" id="PS50885"/>
    </source>
</evidence>
<name>A0AAW2Z9B5_9EUKA</name>
<dbReference type="AlphaFoldDB" id="A0AAW2Z9B5"/>
<feature type="transmembrane region" description="Helical" evidence="1">
    <location>
        <begin position="366"/>
        <end position="399"/>
    </location>
</feature>
<dbReference type="EMBL" id="JAOPGA020001148">
    <property type="protein sequence ID" value="KAL0485558.1"/>
    <property type="molecule type" value="Genomic_DNA"/>
</dbReference>
<dbReference type="InterPro" id="IPR036305">
    <property type="entry name" value="RGS_sf"/>
</dbReference>
<feature type="domain" description="HAMP" evidence="3">
    <location>
        <begin position="397"/>
        <end position="450"/>
    </location>
</feature>
<dbReference type="GO" id="GO:0007165">
    <property type="term" value="P:signal transduction"/>
    <property type="evidence" value="ECO:0007669"/>
    <property type="project" value="InterPro"/>
</dbReference>
<keyword evidence="1" id="KW-0472">Membrane</keyword>
<dbReference type="Proteomes" id="UP001431209">
    <property type="component" value="Unassembled WGS sequence"/>
</dbReference>
<organism evidence="4 5">
    <name type="scientific">Acrasis kona</name>
    <dbReference type="NCBI Taxonomy" id="1008807"/>
    <lineage>
        <taxon>Eukaryota</taxon>
        <taxon>Discoba</taxon>
        <taxon>Heterolobosea</taxon>
        <taxon>Tetramitia</taxon>
        <taxon>Eutetramitia</taxon>
        <taxon>Acrasidae</taxon>
        <taxon>Acrasis</taxon>
    </lineage>
</organism>
<dbReference type="SUPFAM" id="SSF48097">
    <property type="entry name" value="Regulator of G-protein signaling, RGS"/>
    <property type="match status" value="1"/>
</dbReference>
<keyword evidence="1" id="KW-0812">Transmembrane</keyword>
<dbReference type="InterPro" id="IPR044926">
    <property type="entry name" value="RGS_subdomain_2"/>
</dbReference>
<evidence type="ECO:0000256" key="1">
    <source>
        <dbReference type="SAM" id="Phobius"/>
    </source>
</evidence>
<dbReference type="PROSITE" id="PS50885">
    <property type="entry name" value="HAMP"/>
    <property type="match status" value="1"/>
</dbReference>
<accession>A0AAW2Z9B5</accession>
<proteinExistence type="predicted"/>
<evidence type="ECO:0000259" key="2">
    <source>
        <dbReference type="PROSITE" id="PS50132"/>
    </source>
</evidence>
<feature type="transmembrane region" description="Helical" evidence="1">
    <location>
        <begin position="68"/>
        <end position="90"/>
    </location>
</feature>
<gene>
    <name evidence="4" type="ORF">AKO1_003140</name>
</gene>
<dbReference type="Gene3D" id="1.10.167.10">
    <property type="entry name" value="Regulator of G-protein Signalling 4, domain 2"/>
    <property type="match status" value="1"/>
</dbReference>
<dbReference type="Pfam" id="PF00615">
    <property type="entry name" value="RGS"/>
    <property type="match status" value="1"/>
</dbReference>
<evidence type="ECO:0000313" key="5">
    <source>
        <dbReference type="Proteomes" id="UP001431209"/>
    </source>
</evidence>
<evidence type="ECO:0000313" key="4">
    <source>
        <dbReference type="EMBL" id="KAL0485558.1"/>
    </source>
</evidence>
<dbReference type="Gene3D" id="6.10.340.10">
    <property type="match status" value="1"/>
</dbReference>
<dbReference type="CDD" id="cd06225">
    <property type="entry name" value="HAMP"/>
    <property type="match status" value="1"/>
</dbReference>
<keyword evidence="1" id="KW-1133">Transmembrane helix</keyword>
<dbReference type="InterPro" id="IPR016137">
    <property type="entry name" value="RGS"/>
</dbReference>
<comment type="caution">
    <text evidence="4">The sequence shown here is derived from an EMBL/GenBank/DDBJ whole genome shotgun (WGS) entry which is preliminary data.</text>
</comment>
<keyword evidence="5" id="KW-1185">Reference proteome</keyword>
<dbReference type="SMART" id="SM00315">
    <property type="entry name" value="RGS"/>
    <property type="match status" value="1"/>
</dbReference>